<dbReference type="EMBL" id="CP045119">
    <property type="protein sequence ID" value="QIN84358.1"/>
    <property type="molecule type" value="Genomic_DNA"/>
</dbReference>
<feature type="transmembrane region" description="Helical" evidence="2">
    <location>
        <begin position="79"/>
        <end position="104"/>
    </location>
</feature>
<feature type="domain" description="HD-GYP" evidence="4">
    <location>
        <begin position="254"/>
        <end position="449"/>
    </location>
</feature>
<feature type="transmembrane region" description="Helical" evidence="2">
    <location>
        <begin position="116"/>
        <end position="135"/>
    </location>
</feature>
<feature type="transmembrane region" description="Helical" evidence="2">
    <location>
        <begin position="20"/>
        <end position="40"/>
    </location>
</feature>
<evidence type="ECO:0000256" key="2">
    <source>
        <dbReference type="SAM" id="Phobius"/>
    </source>
</evidence>
<dbReference type="PROSITE" id="PS51831">
    <property type="entry name" value="HD"/>
    <property type="match status" value="1"/>
</dbReference>
<keyword evidence="2" id="KW-1133">Transmembrane helix</keyword>
<dbReference type="InterPro" id="IPR003607">
    <property type="entry name" value="HD/PDEase_dom"/>
</dbReference>
<keyword evidence="1" id="KW-0175">Coiled coil</keyword>
<gene>
    <name evidence="5" type="ORF">GBA63_18215</name>
</gene>
<feature type="transmembrane region" description="Helical" evidence="2">
    <location>
        <begin position="147"/>
        <end position="169"/>
    </location>
</feature>
<evidence type="ECO:0000313" key="5">
    <source>
        <dbReference type="EMBL" id="QIN84358.1"/>
    </source>
</evidence>
<dbReference type="Gene3D" id="1.10.3210.10">
    <property type="entry name" value="Hypothetical protein af1432"/>
    <property type="match status" value="1"/>
</dbReference>
<feature type="coiled-coil region" evidence="1">
    <location>
        <begin position="233"/>
        <end position="260"/>
    </location>
</feature>
<evidence type="ECO:0000313" key="6">
    <source>
        <dbReference type="Proteomes" id="UP000501452"/>
    </source>
</evidence>
<protein>
    <submittedName>
        <fullName evidence="5">HD domain-containing protein</fullName>
    </submittedName>
</protein>
<reference evidence="5 6" key="1">
    <citation type="submission" date="2019-10" db="EMBL/GenBank/DDBJ databases">
        <title>Rubrobacter sp nov SCSIO 52090 isolated from a deep-sea sediment in the South China Sea.</title>
        <authorList>
            <person name="Chen R.W."/>
        </authorList>
    </citation>
    <scope>NUCLEOTIDE SEQUENCE [LARGE SCALE GENOMIC DNA]</scope>
    <source>
        <strain evidence="5 6">SCSIO 52909</strain>
    </source>
</reference>
<accession>A0A6G8QD47</accession>
<dbReference type="SUPFAM" id="SSF109604">
    <property type="entry name" value="HD-domain/PDEase-like"/>
    <property type="match status" value="1"/>
</dbReference>
<feature type="domain" description="HD" evidence="3">
    <location>
        <begin position="276"/>
        <end position="398"/>
    </location>
</feature>
<dbReference type="KEGG" id="rub:GBA63_18215"/>
<evidence type="ECO:0000256" key="1">
    <source>
        <dbReference type="SAM" id="Coils"/>
    </source>
</evidence>
<name>A0A6G8QD47_9ACTN</name>
<dbReference type="PROSITE" id="PS51832">
    <property type="entry name" value="HD_GYP"/>
    <property type="match status" value="1"/>
</dbReference>
<sequence>MDSGVAMGENKPGEHRLRTYVGVLAALATALVGSWVYLFGLTLDARLIVGTLILGSLVLLGDLYALRVSEQSAIGAWDIALMVAVVMVGPTWAALAAVPSAILVGGRSPLRTTYELAHSVVIVHLAGAVFSFVSGPVLLDGSAPPAAVLYGALLSGVVLTGASEAVSAATYKVKYERPFGETWQEVVQPYLLPDLVNVLTAAFGVLALVLYGPVAAVVTVAGAMCSQVLVYRSREQVEKIRELTDRLSSMEDALASSNTTFATMIIRDLGRRDGYTHRHAAATAVYAADLAREMRLEDSRAGRLRIAGLLHNIGLFGLPEEILFATGRPNSVAQARLTEHPVRGEQALAAVPEFGEVASWVRWHHERPDGRGYPDKLRGAWIPVEAKILAVAQAYAAMVLDGPSRPGMNPADARRELGGGVDTQFDGVVVRAFLRILDTESEGYRMADDHRFAFFSLENGGRLGFREGNDHGAVPR</sequence>
<feature type="transmembrane region" description="Helical" evidence="2">
    <location>
        <begin position="47"/>
        <end position="67"/>
    </location>
</feature>
<dbReference type="CDD" id="cd00077">
    <property type="entry name" value="HDc"/>
    <property type="match status" value="1"/>
</dbReference>
<keyword evidence="2" id="KW-0472">Membrane</keyword>
<dbReference type="InterPro" id="IPR006674">
    <property type="entry name" value="HD_domain"/>
</dbReference>
<organism evidence="5 6">
    <name type="scientific">Rubrobacter tropicus</name>
    <dbReference type="NCBI Taxonomy" id="2653851"/>
    <lineage>
        <taxon>Bacteria</taxon>
        <taxon>Bacillati</taxon>
        <taxon>Actinomycetota</taxon>
        <taxon>Rubrobacteria</taxon>
        <taxon>Rubrobacterales</taxon>
        <taxon>Rubrobacteraceae</taxon>
        <taxon>Rubrobacter</taxon>
    </lineage>
</organism>
<dbReference type="AlphaFoldDB" id="A0A6G8QD47"/>
<keyword evidence="2" id="KW-0812">Transmembrane</keyword>
<proteinExistence type="predicted"/>
<dbReference type="InterPro" id="IPR037522">
    <property type="entry name" value="HD_GYP_dom"/>
</dbReference>
<evidence type="ECO:0000259" key="3">
    <source>
        <dbReference type="PROSITE" id="PS51831"/>
    </source>
</evidence>
<dbReference type="SMART" id="SM00471">
    <property type="entry name" value="HDc"/>
    <property type="match status" value="1"/>
</dbReference>
<dbReference type="Proteomes" id="UP000501452">
    <property type="component" value="Chromosome"/>
</dbReference>
<dbReference type="Pfam" id="PF13487">
    <property type="entry name" value="HD_5"/>
    <property type="match status" value="1"/>
</dbReference>
<keyword evidence="6" id="KW-1185">Reference proteome</keyword>
<dbReference type="RefSeq" id="WP_166178454.1">
    <property type="nucleotide sequence ID" value="NZ_CP045119.1"/>
</dbReference>
<evidence type="ECO:0000259" key="4">
    <source>
        <dbReference type="PROSITE" id="PS51832"/>
    </source>
</evidence>
<dbReference type="PANTHER" id="PTHR43155">
    <property type="entry name" value="CYCLIC DI-GMP PHOSPHODIESTERASE PA4108-RELATED"/>
    <property type="match status" value="1"/>
</dbReference>